<reference evidence="2 3" key="1">
    <citation type="submission" date="2017-06" db="EMBL/GenBank/DDBJ databases">
        <title>Draft genome sequence of anaerobic fermentative bacterium Anaeromicrobium sediminis DY2726D isolated from West Pacific Ocean sediments.</title>
        <authorList>
            <person name="Zeng X."/>
        </authorList>
    </citation>
    <scope>NUCLEOTIDE SEQUENCE [LARGE SCALE GENOMIC DNA]</scope>
    <source>
        <strain evidence="2 3">DY2726D</strain>
    </source>
</reference>
<keyword evidence="1" id="KW-1133">Transmembrane helix</keyword>
<gene>
    <name evidence="2" type="ORF">CCE28_01410</name>
</gene>
<dbReference type="EMBL" id="NIBG01000001">
    <property type="protein sequence ID" value="PAB61114.1"/>
    <property type="molecule type" value="Genomic_DNA"/>
</dbReference>
<feature type="transmembrane region" description="Helical" evidence="1">
    <location>
        <begin position="40"/>
        <end position="59"/>
    </location>
</feature>
<dbReference type="Proteomes" id="UP000216024">
    <property type="component" value="Unassembled WGS sequence"/>
</dbReference>
<proteinExistence type="predicted"/>
<organism evidence="2 3">
    <name type="scientific">Anaeromicrobium sediminis</name>
    <dbReference type="NCBI Taxonomy" id="1478221"/>
    <lineage>
        <taxon>Bacteria</taxon>
        <taxon>Bacillati</taxon>
        <taxon>Bacillota</taxon>
        <taxon>Clostridia</taxon>
        <taxon>Peptostreptococcales</taxon>
        <taxon>Thermotaleaceae</taxon>
        <taxon>Anaeromicrobium</taxon>
    </lineage>
</organism>
<evidence type="ECO:0000256" key="1">
    <source>
        <dbReference type="SAM" id="Phobius"/>
    </source>
</evidence>
<protein>
    <submittedName>
        <fullName evidence="2">Uncharacterized protein</fullName>
    </submittedName>
</protein>
<sequence length="66" mass="7622">MDIMKFLNFPLIFGLIVSILTIVKPSFFWNSRKATRHRDLLGDTITSILYLSIGIWGFYEGISKLI</sequence>
<feature type="transmembrane region" description="Helical" evidence="1">
    <location>
        <begin position="6"/>
        <end position="28"/>
    </location>
</feature>
<keyword evidence="3" id="KW-1185">Reference proteome</keyword>
<name>A0A267MND9_9FIRM</name>
<keyword evidence="1" id="KW-0472">Membrane</keyword>
<dbReference type="AlphaFoldDB" id="A0A267MND9"/>
<evidence type="ECO:0000313" key="2">
    <source>
        <dbReference type="EMBL" id="PAB61114.1"/>
    </source>
</evidence>
<comment type="caution">
    <text evidence="2">The sequence shown here is derived from an EMBL/GenBank/DDBJ whole genome shotgun (WGS) entry which is preliminary data.</text>
</comment>
<keyword evidence="1" id="KW-0812">Transmembrane</keyword>
<accession>A0A267MND9</accession>
<evidence type="ECO:0000313" key="3">
    <source>
        <dbReference type="Proteomes" id="UP000216024"/>
    </source>
</evidence>